<evidence type="ECO:0000313" key="3">
    <source>
        <dbReference type="Proteomes" id="UP000663854"/>
    </source>
</evidence>
<dbReference type="Proteomes" id="UP000663870">
    <property type="component" value="Unassembled WGS sequence"/>
</dbReference>
<dbReference type="Proteomes" id="UP000663854">
    <property type="component" value="Unassembled WGS sequence"/>
</dbReference>
<accession>A0A815UVH7</accession>
<proteinExistence type="predicted"/>
<reference evidence="1" key="1">
    <citation type="submission" date="2021-02" db="EMBL/GenBank/DDBJ databases">
        <authorList>
            <person name="Nowell W R."/>
        </authorList>
    </citation>
    <scope>NUCLEOTIDE SEQUENCE</scope>
</reference>
<name>A0A815UVH7_9BILA</name>
<evidence type="ECO:0000313" key="4">
    <source>
        <dbReference type="Proteomes" id="UP000663870"/>
    </source>
</evidence>
<feature type="non-terminal residue" evidence="1">
    <location>
        <position position="1"/>
    </location>
</feature>
<protein>
    <submittedName>
        <fullName evidence="1">Uncharacterized protein</fullName>
    </submittedName>
</protein>
<dbReference type="AlphaFoldDB" id="A0A815UVH7"/>
<evidence type="ECO:0000313" key="2">
    <source>
        <dbReference type="EMBL" id="CAF1663017.1"/>
    </source>
</evidence>
<evidence type="ECO:0000313" key="1">
    <source>
        <dbReference type="EMBL" id="CAF1524157.1"/>
    </source>
</evidence>
<keyword evidence="4" id="KW-1185">Reference proteome</keyword>
<sequence>LNGSMITLNDDDCQRMFHKWLLAQENIIDRIIIETDFPFLRLSTLEPSQYNPISGIGTTAQQIVNILRIKNCNATKIIDHSNQNIRQMYNID</sequence>
<dbReference type="EMBL" id="CAJNOL010013250">
    <property type="protein sequence ID" value="CAF1663017.1"/>
    <property type="molecule type" value="Genomic_DNA"/>
</dbReference>
<dbReference type="Gene3D" id="3.20.20.140">
    <property type="entry name" value="Metal-dependent hydrolases"/>
    <property type="match status" value="1"/>
</dbReference>
<dbReference type="EMBL" id="CAJNOH010011403">
    <property type="protein sequence ID" value="CAF1524157.1"/>
    <property type="molecule type" value="Genomic_DNA"/>
</dbReference>
<comment type="caution">
    <text evidence="1">The sequence shown here is derived from an EMBL/GenBank/DDBJ whole genome shotgun (WGS) entry which is preliminary data.</text>
</comment>
<organism evidence="1 3">
    <name type="scientific">Rotaria sordida</name>
    <dbReference type="NCBI Taxonomy" id="392033"/>
    <lineage>
        <taxon>Eukaryota</taxon>
        <taxon>Metazoa</taxon>
        <taxon>Spiralia</taxon>
        <taxon>Gnathifera</taxon>
        <taxon>Rotifera</taxon>
        <taxon>Eurotatoria</taxon>
        <taxon>Bdelloidea</taxon>
        <taxon>Philodinida</taxon>
        <taxon>Philodinidae</taxon>
        <taxon>Rotaria</taxon>
    </lineage>
</organism>
<gene>
    <name evidence="2" type="ORF">JXQ802_LOCUS56352</name>
    <name evidence="1" type="ORF">PYM288_LOCUS39792</name>
</gene>